<comment type="function">
    <text evidence="1">Alpha-L-fucosidase is responsible for hydrolyzing the alpha-1,6-linked fucose joined to the reducing-end N-acetylglucosamine of the carbohydrate moieties of glycoproteins.</text>
</comment>
<dbReference type="GO" id="GO:0004560">
    <property type="term" value="F:alpha-L-fucosidase activity"/>
    <property type="evidence" value="ECO:0007669"/>
    <property type="project" value="UniProtKB-EC"/>
</dbReference>
<keyword evidence="7 10" id="KW-0326">Glycosidase</keyword>
<reference evidence="13 14" key="1">
    <citation type="submission" date="2020-08" db="EMBL/GenBank/DDBJ databases">
        <title>Aphidius gifuensis genome sequencing and assembly.</title>
        <authorList>
            <person name="Du Z."/>
        </authorList>
    </citation>
    <scope>NUCLEOTIDE SEQUENCE [LARGE SCALE GENOMIC DNA]</scope>
    <source>
        <strain evidence="13">YNYX2018</strain>
        <tissue evidence="13">Adults</tissue>
    </source>
</reference>
<dbReference type="InterPro" id="IPR017853">
    <property type="entry name" value="GH"/>
</dbReference>
<gene>
    <name evidence="13" type="ORF">HCN44_001235</name>
</gene>
<dbReference type="GO" id="GO:0005764">
    <property type="term" value="C:lysosome"/>
    <property type="evidence" value="ECO:0007669"/>
    <property type="project" value="TreeGrafter"/>
</dbReference>
<dbReference type="PRINTS" id="PR00741">
    <property type="entry name" value="GLHYDRLASE29"/>
</dbReference>
<dbReference type="FunFam" id="3.20.20.80:FF:000027">
    <property type="entry name" value="Alpha-L-fucosidase"/>
    <property type="match status" value="1"/>
</dbReference>
<organism evidence="13 14">
    <name type="scientific">Aphidius gifuensis</name>
    <name type="common">Parasitoid wasp</name>
    <dbReference type="NCBI Taxonomy" id="684658"/>
    <lineage>
        <taxon>Eukaryota</taxon>
        <taxon>Metazoa</taxon>
        <taxon>Ecdysozoa</taxon>
        <taxon>Arthropoda</taxon>
        <taxon>Hexapoda</taxon>
        <taxon>Insecta</taxon>
        <taxon>Pterygota</taxon>
        <taxon>Neoptera</taxon>
        <taxon>Endopterygota</taxon>
        <taxon>Hymenoptera</taxon>
        <taxon>Apocrita</taxon>
        <taxon>Ichneumonoidea</taxon>
        <taxon>Braconidae</taxon>
        <taxon>Aphidiinae</taxon>
        <taxon>Aphidius</taxon>
    </lineage>
</organism>
<evidence type="ECO:0000259" key="12">
    <source>
        <dbReference type="Pfam" id="PF16757"/>
    </source>
</evidence>
<protein>
    <recommendedName>
        <fullName evidence="8">Putative alpha-L-fucosidase</fullName>
        <ecNumber evidence="3">3.2.1.51</ecNumber>
    </recommendedName>
    <alternativeName>
        <fullName evidence="9">Alpha-L-fucoside fucohydrolase</fullName>
    </alternativeName>
</protein>
<feature type="chain" id="PRO_5033201811" description="Putative alpha-L-fucosidase" evidence="10">
    <location>
        <begin position="19"/>
        <end position="481"/>
    </location>
</feature>
<keyword evidence="14" id="KW-1185">Reference proteome</keyword>
<evidence type="ECO:0000256" key="7">
    <source>
        <dbReference type="ARBA" id="ARBA00023295"/>
    </source>
</evidence>
<dbReference type="Gene3D" id="2.60.40.1180">
    <property type="entry name" value="Golgi alpha-mannosidase II"/>
    <property type="match status" value="1"/>
</dbReference>
<comment type="caution">
    <text evidence="13">The sequence shown here is derived from an EMBL/GenBank/DDBJ whole genome shotgun (WGS) entry which is preliminary data.</text>
</comment>
<dbReference type="SUPFAM" id="SSF51445">
    <property type="entry name" value="(Trans)glycosidases"/>
    <property type="match status" value="1"/>
</dbReference>
<evidence type="ECO:0000256" key="8">
    <source>
        <dbReference type="ARBA" id="ARBA00074133"/>
    </source>
</evidence>
<dbReference type="OrthoDB" id="6039950at2759"/>
<keyword evidence="4 10" id="KW-0732">Signal</keyword>
<dbReference type="Proteomes" id="UP000639338">
    <property type="component" value="Unassembled WGS sequence"/>
</dbReference>
<comment type="similarity">
    <text evidence="2 10">Belongs to the glycosyl hydrolase 29 family.</text>
</comment>
<accession>A0A834XKR6</accession>
<dbReference type="GO" id="GO:0016139">
    <property type="term" value="P:glycoside catabolic process"/>
    <property type="evidence" value="ECO:0007669"/>
    <property type="project" value="TreeGrafter"/>
</dbReference>
<dbReference type="Pfam" id="PF16757">
    <property type="entry name" value="Fucosidase_C"/>
    <property type="match status" value="1"/>
</dbReference>
<evidence type="ECO:0000256" key="4">
    <source>
        <dbReference type="ARBA" id="ARBA00022729"/>
    </source>
</evidence>
<dbReference type="PANTHER" id="PTHR10030">
    <property type="entry name" value="ALPHA-L-FUCOSIDASE"/>
    <property type="match status" value="1"/>
</dbReference>
<dbReference type="InterPro" id="IPR000933">
    <property type="entry name" value="Glyco_hydro_29"/>
</dbReference>
<dbReference type="PANTHER" id="PTHR10030:SF37">
    <property type="entry name" value="ALPHA-L-FUCOSIDASE-RELATED"/>
    <property type="match status" value="1"/>
</dbReference>
<dbReference type="AlphaFoldDB" id="A0A834XKR6"/>
<evidence type="ECO:0000256" key="2">
    <source>
        <dbReference type="ARBA" id="ARBA00007951"/>
    </source>
</evidence>
<evidence type="ECO:0000313" key="14">
    <source>
        <dbReference type="Proteomes" id="UP000639338"/>
    </source>
</evidence>
<proteinExistence type="inferred from homology"/>
<evidence type="ECO:0000256" key="1">
    <source>
        <dbReference type="ARBA" id="ARBA00004071"/>
    </source>
</evidence>
<feature type="domain" description="Glycoside hydrolase family 29 N-terminal" evidence="11">
    <location>
        <begin position="36"/>
        <end position="372"/>
    </location>
</feature>
<dbReference type="PIRSF" id="PIRSF001092">
    <property type="entry name" value="Alpha-L-fucosidase"/>
    <property type="match status" value="1"/>
</dbReference>
<feature type="signal peptide" evidence="10">
    <location>
        <begin position="1"/>
        <end position="18"/>
    </location>
</feature>
<name>A0A834XKR6_APHGI</name>
<keyword evidence="6" id="KW-0325">Glycoprotein</keyword>
<dbReference type="InterPro" id="IPR031919">
    <property type="entry name" value="Fucosidase_C"/>
</dbReference>
<dbReference type="InterPro" id="IPR057739">
    <property type="entry name" value="Glyco_hydro_29_N"/>
</dbReference>
<dbReference type="SMART" id="SM00812">
    <property type="entry name" value="Alpha_L_fucos"/>
    <property type="match status" value="1"/>
</dbReference>
<feature type="domain" description="Alpha-L-fucosidase C-terminal" evidence="12">
    <location>
        <begin position="383"/>
        <end position="466"/>
    </location>
</feature>
<evidence type="ECO:0000256" key="3">
    <source>
        <dbReference type="ARBA" id="ARBA00012662"/>
    </source>
</evidence>
<evidence type="ECO:0000313" key="13">
    <source>
        <dbReference type="EMBL" id="KAF7988662.1"/>
    </source>
</evidence>
<evidence type="ECO:0000256" key="6">
    <source>
        <dbReference type="ARBA" id="ARBA00023180"/>
    </source>
</evidence>
<dbReference type="Pfam" id="PF01120">
    <property type="entry name" value="Alpha_L_fucos"/>
    <property type="match status" value="1"/>
</dbReference>
<sequence>MIGHISLLFLILLIQTNADKFLNNNIDDNLGLINNKLSSFEPKWSSLDNRQLPSWYDEAKIGIFIHWGVYSVPSFGSEWFWINWKTENTTTKYHDFMKERYPPKFTYQDFARDFTAEFFNATQWADIFDAAGAKYIVLTSKHHEGYTLWPSSYSYSWNSVDVGPNRDLIGELSVAIRKKKHIKFGLYHSLFEWFHPLYLSDKKNNFTTNTFVTSKIQPEMRELIEKYKPEVFWSDGEWEAPDTYWNSKEFLAWLFNESPVNETIVVNDRWGQDTLCRHGSFYTCTDRYNPGQLQTHKWENAMTIDKKSWGFRRNAMLEDYFSTSELIKELASTVSCGGNLLMNVGPTKDGIISPIYEERLRDMGKWLKINGEAIYKTIPWHTQNDTITGDVWYTVGQDRRNLYGIMLTWPKDNRLKLGSVSFLFDAEFTILGNDIKLKWEKANKGIVLILPSEAHRGQPGWVIKIQFSGTYKNKFNNKKYN</sequence>
<evidence type="ECO:0000256" key="9">
    <source>
        <dbReference type="ARBA" id="ARBA00081661"/>
    </source>
</evidence>
<evidence type="ECO:0000259" key="11">
    <source>
        <dbReference type="Pfam" id="PF01120"/>
    </source>
</evidence>
<dbReference type="GO" id="GO:0006004">
    <property type="term" value="P:fucose metabolic process"/>
    <property type="evidence" value="ECO:0007669"/>
    <property type="project" value="InterPro"/>
</dbReference>
<dbReference type="EC" id="3.2.1.51" evidence="3"/>
<evidence type="ECO:0000256" key="10">
    <source>
        <dbReference type="PIRNR" id="PIRNR001092"/>
    </source>
</evidence>
<dbReference type="Gene3D" id="3.20.20.80">
    <property type="entry name" value="Glycosidases"/>
    <property type="match status" value="1"/>
</dbReference>
<evidence type="ECO:0000256" key="5">
    <source>
        <dbReference type="ARBA" id="ARBA00022801"/>
    </source>
</evidence>
<dbReference type="InterPro" id="IPR013780">
    <property type="entry name" value="Glyco_hydro_b"/>
</dbReference>
<keyword evidence="5 10" id="KW-0378">Hydrolase</keyword>
<dbReference type="InterPro" id="IPR016286">
    <property type="entry name" value="FUC_metazoa-typ"/>
</dbReference>
<dbReference type="EMBL" id="JACMRX010000005">
    <property type="protein sequence ID" value="KAF7988662.1"/>
    <property type="molecule type" value="Genomic_DNA"/>
</dbReference>